<keyword evidence="3" id="KW-0053">Apoptosis</keyword>
<name>G3IW16_METTV</name>
<feature type="domain" description="Mitochondrial apoptosis-inducing factor C-terminal" evidence="10">
    <location>
        <begin position="297"/>
        <end position="343"/>
    </location>
</feature>
<evidence type="ECO:0000256" key="5">
    <source>
        <dbReference type="ARBA" id="ARBA00022946"/>
    </source>
</evidence>
<dbReference type="GO" id="GO:0016174">
    <property type="term" value="F:NAD(P)H oxidase H2O2-forming activity"/>
    <property type="evidence" value="ECO:0007669"/>
    <property type="project" value="TreeGrafter"/>
</dbReference>
<evidence type="ECO:0000256" key="2">
    <source>
        <dbReference type="ARBA" id="ARBA00022630"/>
    </source>
</evidence>
<keyword evidence="2" id="KW-0285">Flavoprotein</keyword>
<dbReference type="Gene3D" id="3.30.390.30">
    <property type="match status" value="1"/>
</dbReference>
<dbReference type="Pfam" id="PF14721">
    <property type="entry name" value="AIF_C"/>
    <property type="match status" value="2"/>
</dbReference>
<dbReference type="PANTHER" id="PTHR43557:SF4">
    <property type="entry name" value="APOPTOSIS-INDUCING FACTOR 1, MITOCHONDRIAL"/>
    <property type="match status" value="1"/>
</dbReference>
<dbReference type="Proteomes" id="UP000004664">
    <property type="component" value="Unassembled WGS sequence"/>
</dbReference>
<feature type="domain" description="Mitochondrial apoptosis-inducing factor C-terminal" evidence="10">
    <location>
        <begin position="344"/>
        <end position="376"/>
    </location>
</feature>
<dbReference type="InterPro" id="IPR016156">
    <property type="entry name" value="FAD/NAD-linked_Rdtase_dimer_sf"/>
</dbReference>
<evidence type="ECO:0000313" key="12">
    <source>
        <dbReference type="Proteomes" id="UP000004664"/>
    </source>
</evidence>
<keyword evidence="6 11" id="KW-0560">Oxidoreductase</keyword>
<reference evidence="11 12" key="1">
    <citation type="submission" date="2011-06" db="EMBL/GenBank/DDBJ databases">
        <title>Genomic sequence of Methylobacter tundripaludum SV96.</title>
        <authorList>
            <consortium name="US DOE Joint Genome Institute"/>
            <person name="Lucas S."/>
            <person name="Han J."/>
            <person name="Lapidus A."/>
            <person name="Cheng J.-F."/>
            <person name="Goodwin L."/>
            <person name="Pitluck S."/>
            <person name="Held B."/>
            <person name="Detter J.C."/>
            <person name="Han C."/>
            <person name="Tapia R."/>
            <person name="Land M."/>
            <person name="Hauser L."/>
            <person name="Kyrpides N."/>
            <person name="Ivanova N."/>
            <person name="Ovchinnikova G."/>
            <person name="Pagani I."/>
            <person name="Klotz M.G."/>
            <person name="Dispirito A.A."/>
            <person name="Murrell J.C."/>
            <person name="Dunfield P."/>
            <person name="Kalyuzhnaya M.G."/>
            <person name="Svenning M."/>
            <person name="Trotsenko Y.A."/>
            <person name="Stein L.Y."/>
            <person name="Woyke T."/>
        </authorList>
    </citation>
    <scope>NUCLEOTIDE SEQUENCE [LARGE SCALE GENOMIC DNA]</scope>
    <source>
        <strain evidence="12">ATCC BAA-1195 / DSM 17260 / SV96</strain>
    </source>
</reference>
<evidence type="ECO:0000313" key="11">
    <source>
        <dbReference type="EMBL" id="EGW21827.1"/>
    </source>
</evidence>
<dbReference type="GO" id="GO:0003954">
    <property type="term" value="F:NADH dehydrogenase activity"/>
    <property type="evidence" value="ECO:0007669"/>
    <property type="project" value="RHEA"/>
</dbReference>
<dbReference type="GO" id="GO:0005737">
    <property type="term" value="C:cytoplasm"/>
    <property type="evidence" value="ECO:0007669"/>
    <property type="project" value="TreeGrafter"/>
</dbReference>
<evidence type="ECO:0000259" key="9">
    <source>
        <dbReference type="Pfam" id="PF07992"/>
    </source>
</evidence>
<evidence type="ECO:0000256" key="7">
    <source>
        <dbReference type="ARBA" id="ARBA00023027"/>
    </source>
</evidence>
<dbReference type="GO" id="GO:0046983">
    <property type="term" value="F:protein dimerization activity"/>
    <property type="evidence" value="ECO:0007669"/>
    <property type="project" value="InterPro"/>
</dbReference>
<keyword evidence="5" id="KW-0809">Transit peptide</keyword>
<evidence type="ECO:0000256" key="1">
    <source>
        <dbReference type="ARBA" id="ARBA00001974"/>
    </source>
</evidence>
<protein>
    <submittedName>
        <fullName evidence="11">Ferredoxin--NAD(+) reductase</fullName>
        <ecNumber evidence="11">1.18.1.3</ecNumber>
    </submittedName>
</protein>
<accession>G3IW16</accession>
<comment type="catalytic activity">
    <reaction evidence="8">
        <text>A + NADH + H(+) = AH2 + NAD(+)</text>
        <dbReference type="Rhea" id="RHEA:11356"/>
        <dbReference type="ChEBI" id="CHEBI:13193"/>
        <dbReference type="ChEBI" id="CHEBI:15378"/>
        <dbReference type="ChEBI" id="CHEBI:17499"/>
        <dbReference type="ChEBI" id="CHEBI:57540"/>
        <dbReference type="ChEBI" id="CHEBI:57945"/>
    </reaction>
</comment>
<dbReference type="STRING" id="697282.Mettu_0616"/>
<evidence type="ECO:0000256" key="6">
    <source>
        <dbReference type="ARBA" id="ARBA00023002"/>
    </source>
</evidence>
<dbReference type="SUPFAM" id="SSF55424">
    <property type="entry name" value="FAD/NAD-linked reductases, dimerisation (C-terminal) domain"/>
    <property type="match status" value="1"/>
</dbReference>
<organism evidence="11 12">
    <name type="scientific">Methylobacter tundripaludum (strain ATCC BAA-1195 / DSM 17260 / SV96)</name>
    <dbReference type="NCBI Taxonomy" id="697282"/>
    <lineage>
        <taxon>Bacteria</taxon>
        <taxon>Pseudomonadati</taxon>
        <taxon>Pseudomonadota</taxon>
        <taxon>Gammaproteobacteria</taxon>
        <taxon>Methylococcales</taxon>
        <taxon>Methylococcaceae</taxon>
        <taxon>Methylobacter</taxon>
    </lineage>
</organism>
<proteinExistence type="predicted"/>
<dbReference type="EMBL" id="JH109152">
    <property type="protein sequence ID" value="EGW21827.1"/>
    <property type="molecule type" value="Genomic_DNA"/>
</dbReference>
<dbReference type="OrthoDB" id="9800607at2"/>
<comment type="cofactor">
    <cofactor evidence="1">
        <name>FAD</name>
        <dbReference type="ChEBI" id="CHEBI:57692"/>
    </cofactor>
</comment>
<dbReference type="GO" id="GO:0008860">
    <property type="term" value="F:ferredoxin-NAD+ reductase activity"/>
    <property type="evidence" value="ECO:0007669"/>
    <property type="project" value="UniProtKB-EC"/>
</dbReference>
<dbReference type="InterPro" id="IPR029324">
    <property type="entry name" value="AIF_C"/>
</dbReference>
<dbReference type="InterPro" id="IPR023753">
    <property type="entry name" value="FAD/NAD-binding_dom"/>
</dbReference>
<feature type="domain" description="FAD/NAD(P)-binding" evidence="9">
    <location>
        <begin position="6"/>
        <end position="277"/>
    </location>
</feature>
<dbReference type="GO" id="GO:0012501">
    <property type="term" value="P:programmed cell death"/>
    <property type="evidence" value="ECO:0007669"/>
    <property type="project" value="TreeGrafter"/>
</dbReference>
<dbReference type="InterPro" id="IPR050446">
    <property type="entry name" value="FAD-oxidoreductase/Apoptosis"/>
</dbReference>
<keyword evidence="12" id="KW-1185">Reference proteome</keyword>
<dbReference type="eggNOG" id="COG0446">
    <property type="taxonomic scope" value="Bacteria"/>
</dbReference>
<dbReference type="PRINTS" id="PR00469">
    <property type="entry name" value="PNDRDTASEII"/>
</dbReference>
<dbReference type="AlphaFoldDB" id="G3IW16"/>
<evidence type="ECO:0000256" key="8">
    <source>
        <dbReference type="ARBA" id="ARBA00047786"/>
    </source>
</evidence>
<evidence type="ECO:0000256" key="3">
    <source>
        <dbReference type="ARBA" id="ARBA00022703"/>
    </source>
</evidence>
<sequence>MTNYPYLIIGGGMTAAAAVDGIREVDSTGGIGLISAELDAPYDRPPLSKALWKGKPMDVIWRKTENKGVKIHLGRVAKEIFPQQKRVVDDKGDVFTYQKLLLATGGKPRRLPFGDDHIIYFRTLPDYRRLRALTETGRRFAVIGGGFIGSEIAAALAMNGKEVVMIFPGKAIGDRVFPSPLAQFVSSFYRQKGVEILAGEEIVGLETRGNQHVLKTRTNREIVVDGVVAGVGITPNVELAQTIGLEVENGIVVDELLHSSLPDIYAAGDVAAFYNPALGKRIRVEHEDNANCMGRLAGRNMAGKSEPYHHLPFFYSDMFDLGYEAVGELDSRLETFADWKRPNEEGVIYYLQNDRVRGVLLWNVWEQVEAARQLIAEPGPFTAQDLKGRLPAKTPIPKPDA</sequence>
<keyword evidence="7" id="KW-0520">NAD</keyword>
<evidence type="ECO:0000256" key="4">
    <source>
        <dbReference type="ARBA" id="ARBA00022827"/>
    </source>
</evidence>
<dbReference type="Gene3D" id="3.50.50.60">
    <property type="entry name" value="FAD/NAD(P)-binding domain"/>
    <property type="match status" value="2"/>
</dbReference>
<dbReference type="InterPro" id="IPR036188">
    <property type="entry name" value="FAD/NAD-bd_sf"/>
</dbReference>
<dbReference type="RefSeq" id="WP_006889802.1">
    <property type="nucleotide sequence ID" value="NZ_JH109152.1"/>
</dbReference>
<dbReference type="GO" id="GO:0071949">
    <property type="term" value="F:FAD binding"/>
    <property type="evidence" value="ECO:0007669"/>
    <property type="project" value="TreeGrafter"/>
</dbReference>
<evidence type="ECO:0000259" key="10">
    <source>
        <dbReference type="Pfam" id="PF14721"/>
    </source>
</evidence>
<dbReference type="GO" id="GO:0033108">
    <property type="term" value="P:mitochondrial respiratory chain complex assembly"/>
    <property type="evidence" value="ECO:0007669"/>
    <property type="project" value="TreeGrafter"/>
</dbReference>
<dbReference type="SUPFAM" id="SSF51905">
    <property type="entry name" value="FAD/NAD(P)-binding domain"/>
    <property type="match status" value="1"/>
</dbReference>
<gene>
    <name evidence="11" type="ORF">Mettu_0616</name>
</gene>
<dbReference type="PANTHER" id="PTHR43557">
    <property type="entry name" value="APOPTOSIS-INDUCING FACTOR 1"/>
    <property type="match status" value="1"/>
</dbReference>
<dbReference type="HOGENOM" id="CLU_003291_4_0_6"/>
<dbReference type="EC" id="1.18.1.3" evidence="11"/>
<dbReference type="SMART" id="SM01353">
    <property type="entry name" value="AIF_C"/>
    <property type="match status" value="1"/>
</dbReference>
<keyword evidence="4" id="KW-0274">FAD</keyword>
<dbReference type="Pfam" id="PF07992">
    <property type="entry name" value="Pyr_redox_2"/>
    <property type="match status" value="1"/>
</dbReference>
<dbReference type="PRINTS" id="PR00368">
    <property type="entry name" value="FADPNR"/>
</dbReference>